<name>A0ABU2LE46_9ACTN</name>
<accession>A0ABU2LE46</accession>
<comment type="caution">
    <text evidence="2">The sequence shown here is derived from an EMBL/GenBank/DDBJ whole genome shotgun (WGS) entry which is preliminary data.</text>
</comment>
<evidence type="ECO:0000313" key="2">
    <source>
        <dbReference type="EMBL" id="MDT0309865.1"/>
    </source>
</evidence>
<keyword evidence="3" id="KW-1185">Reference proteome</keyword>
<organism evidence="2 3">
    <name type="scientific">Streptomyces boetiae</name>
    <dbReference type="NCBI Taxonomy" id="3075541"/>
    <lineage>
        <taxon>Bacteria</taxon>
        <taxon>Bacillati</taxon>
        <taxon>Actinomycetota</taxon>
        <taxon>Actinomycetes</taxon>
        <taxon>Kitasatosporales</taxon>
        <taxon>Streptomycetaceae</taxon>
        <taxon>Streptomyces</taxon>
    </lineage>
</organism>
<dbReference type="EMBL" id="JAVREN010000048">
    <property type="protein sequence ID" value="MDT0309865.1"/>
    <property type="molecule type" value="Genomic_DNA"/>
</dbReference>
<evidence type="ECO:0000313" key="3">
    <source>
        <dbReference type="Proteomes" id="UP001183388"/>
    </source>
</evidence>
<dbReference type="RefSeq" id="WP_311632831.1">
    <property type="nucleotide sequence ID" value="NZ_JAVREN010000048.1"/>
</dbReference>
<evidence type="ECO:0000256" key="1">
    <source>
        <dbReference type="SAM" id="MobiDB-lite"/>
    </source>
</evidence>
<feature type="region of interest" description="Disordered" evidence="1">
    <location>
        <begin position="43"/>
        <end position="62"/>
    </location>
</feature>
<proteinExistence type="predicted"/>
<dbReference type="PROSITE" id="PS51257">
    <property type="entry name" value="PROKAR_LIPOPROTEIN"/>
    <property type="match status" value="1"/>
</dbReference>
<dbReference type="Proteomes" id="UP001183388">
    <property type="component" value="Unassembled WGS sequence"/>
</dbReference>
<sequence>MSTRSVSCNAGAVASCAMVGLLFELSGAGWDGFHRLMGFLHGNDRSRPQGAARPNGPAAQTG</sequence>
<gene>
    <name evidence="2" type="ORF">RM780_23340</name>
</gene>
<protein>
    <submittedName>
        <fullName evidence="2">Uncharacterized protein</fullName>
    </submittedName>
</protein>
<reference evidence="3" key="1">
    <citation type="submission" date="2023-07" db="EMBL/GenBank/DDBJ databases">
        <title>30 novel species of actinomycetes from the DSMZ collection.</title>
        <authorList>
            <person name="Nouioui I."/>
        </authorList>
    </citation>
    <scope>NUCLEOTIDE SEQUENCE [LARGE SCALE GENOMIC DNA]</scope>
    <source>
        <strain evidence="3">DSM 44917</strain>
    </source>
</reference>